<dbReference type="PANTHER" id="PTHR20861">
    <property type="entry name" value="HOMOSERINE/4-DIPHOSPHOCYTIDYL-2-C-METHYL-D-ERYTHRITOL KINASE"/>
    <property type="match status" value="1"/>
</dbReference>
<name>A0A1G6JLN8_9BACL</name>
<feature type="domain" description="GHMP kinase C-terminal" evidence="10">
    <location>
        <begin position="205"/>
        <end position="263"/>
    </location>
</feature>
<dbReference type="SUPFAM" id="SSF54211">
    <property type="entry name" value="Ribosomal protein S5 domain 2-like"/>
    <property type="match status" value="1"/>
</dbReference>
<keyword evidence="4 7" id="KW-0547">Nucleotide-binding</keyword>
<feature type="binding site" evidence="7">
    <location>
        <begin position="90"/>
        <end position="100"/>
    </location>
    <ligand>
        <name>ATP</name>
        <dbReference type="ChEBI" id="CHEBI:30616"/>
    </ligand>
</feature>
<evidence type="ECO:0000256" key="3">
    <source>
        <dbReference type="ARBA" id="ARBA00022697"/>
    </source>
</evidence>
<dbReference type="PANTHER" id="PTHR20861:SF1">
    <property type="entry name" value="HOMOSERINE KINASE"/>
    <property type="match status" value="1"/>
</dbReference>
<organism evidence="11 12">
    <name type="scientific">Melghirimyces thermohalophilus</name>
    <dbReference type="NCBI Taxonomy" id="1236220"/>
    <lineage>
        <taxon>Bacteria</taxon>
        <taxon>Bacillati</taxon>
        <taxon>Bacillota</taxon>
        <taxon>Bacilli</taxon>
        <taxon>Bacillales</taxon>
        <taxon>Thermoactinomycetaceae</taxon>
        <taxon>Melghirimyces</taxon>
    </lineage>
</organism>
<dbReference type="GO" id="GO:0009088">
    <property type="term" value="P:threonine biosynthetic process"/>
    <property type="evidence" value="ECO:0007669"/>
    <property type="project" value="UniProtKB-UniRule"/>
</dbReference>
<dbReference type="EC" id="2.7.1.39" evidence="7 8"/>
<evidence type="ECO:0000256" key="6">
    <source>
        <dbReference type="ARBA" id="ARBA00022840"/>
    </source>
</evidence>
<accession>A0A1G6JLN8</accession>
<keyword evidence="2 7" id="KW-0808">Transferase</keyword>
<dbReference type="OrthoDB" id="9769912at2"/>
<comment type="subcellular location">
    <subcellularLocation>
        <location evidence="7">Cytoplasm</location>
    </subcellularLocation>
</comment>
<comment type="pathway">
    <text evidence="7">Amino-acid biosynthesis; L-threonine biosynthesis; L-threonine from L-aspartate: step 4/5.</text>
</comment>
<dbReference type="GO" id="GO:0005524">
    <property type="term" value="F:ATP binding"/>
    <property type="evidence" value="ECO:0007669"/>
    <property type="project" value="UniProtKB-UniRule"/>
</dbReference>
<evidence type="ECO:0000256" key="8">
    <source>
        <dbReference type="NCBIfam" id="TIGR00191"/>
    </source>
</evidence>
<comment type="function">
    <text evidence="7">Catalyzes the ATP-dependent phosphorylation of L-homoserine to L-homoserine phosphate.</text>
</comment>
<evidence type="ECO:0000313" key="11">
    <source>
        <dbReference type="EMBL" id="SDC19633.1"/>
    </source>
</evidence>
<dbReference type="InterPro" id="IPR000870">
    <property type="entry name" value="Homoserine_kinase"/>
</dbReference>
<dbReference type="UniPathway" id="UPA00050">
    <property type="reaction ID" value="UER00064"/>
</dbReference>
<comment type="catalytic activity">
    <reaction evidence="7">
        <text>L-homoserine + ATP = O-phospho-L-homoserine + ADP + H(+)</text>
        <dbReference type="Rhea" id="RHEA:13985"/>
        <dbReference type="ChEBI" id="CHEBI:15378"/>
        <dbReference type="ChEBI" id="CHEBI:30616"/>
        <dbReference type="ChEBI" id="CHEBI:57476"/>
        <dbReference type="ChEBI" id="CHEBI:57590"/>
        <dbReference type="ChEBI" id="CHEBI:456216"/>
        <dbReference type="EC" id="2.7.1.39"/>
    </reaction>
</comment>
<dbReference type="InterPro" id="IPR036554">
    <property type="entry name" value="GHMP_kinase_C_sf"/>
</dbReference>
<dbReference type="GO" id="GO:0005737">
    <property type="term" value="C:cytoplasm"/>
    <property type="evidence" value="ECO:0007669"/>
    <property type="project" value="UniProtKB-SubCell"/>
</dbReference>
<feature type="domain" description="GHMP kinase N-terminal" evidence="9">
    <location>
        <begin position="61"/>
        <end position="143"/>
    </location>
</feature>
<evidence type="ECO:0000256" key="7">
    <source>
        <dbReference type="HAMAP-Rule" id="MF_00384"/>
    </source>
</evidence>
<dbReference type="RefSeq" id="WP_091566907.1">
    <property type="nucleotide sequence ID" value="NZ_FMZA01000004.1"/>
</dbReference>
<reference evidence="11 12" key="1">
    <citation type="submission" date="2016-10" db="EMBL/GenBank/DDBJ databases">
        <authorList>
            <person name="de Groot N.N."/>
        </authorList>
    </citation>
    <scope>NUCLEOTIDE SEQUENCE [LARGE SCALE GENOMIC DNA]</scope>
    <source>
        <strain evidence="11 12">DSM 45514</strain>
    </source>
</reference>
<evidence type="ECO:0000256" key="1">
    <source>
        <dbReference type="ARBA" id="ARBA00022605"/>
    </source>
</evidence>
<dbReference type="Gene3D" id="3.30.70.890">
    <property type="entry name" value="GHMP kinase, C-terminal domain"/>
    <property type="match status" value="1"/>
</dbReference>
<sequence length="318" mass="34171">MDPFQPFEVTVPGSTANLGSGFDSIGMAVNRTLRLSFSPASHLTLTTPDPELKPMIEEEENLILKVMRELFFAAGTSLPSFHLEIRSNIPLMRGLGSSAAAIVAALVAANHLLGRPLDRETLFQQAVKWEGHPDNVGPSLFGGVVISSWDGEEASRVQAPVPPFHLVAAIPEVTLATTRARQALPEQLTHQEAVLGSSRANLLTAALLTQNWEALRVGLRDRFHQPYRSALVPGLERVLTDAGEHGAIGAALSGAGPTVIAFSMEPVSTRRFMEESFQKEGVPVKVIGLKPCSEGAKVRLTGEKEHSRLLGNIKGASR</sequence>
<dbReference type="AlphaFoldDB" id="A0A1G6JLN8"/>
<dbReference type="SUPFAM" id="SSF55060">
    <property type="entry name" value="GHMP Kinase, C-terminal domain"/>
    <property type="match status" value="1"/>
</dbReference>
<keyword evidence="6 7" id="KW-0067">ATP-binding</keyword>
<dbReference type="PRINTS" id="PR00958">
    <property type="entry name" value="HOMSERKINASE"/>
</dbReference>
<dbReference type="Pfam" id="PF00288">
    <property type="entry name" value="GHMP_kinases_N"/>
    <property type="match status" value="1"/>
</dbReference>
<dbReference type="Pfam" id="PF08544">
    <property type="entry name" value="GHMP_kinases_C"/>
    <property type="match status" value="1"/>
</dbReference>
<evidence type="ECO:0000259" key="10">
    <source>
        <dbReference type="Pfam" id="PF08544"/>
    </source>
</evidence>
<keyword evidence="7" id="KW-0963">Cytoplasm</keyword>
<dbReference type="InterPro" id="IPR014721">
    <property type="entry name" value="Ribsml_uS5_D2-typ_fold_subgr"/>
</dbReference>
<dbReference type="InterPro" id="IPR013750">
    <property type="entry name" value="GHMP_kinase_C_dom"/>
</dbReference>
<dbReference type="EMBL" id="FMZA01000004">
    <property type="protein sequence ID" value="SDC19633.1"/>
    <property type="molecule type" value="Genomic_DNA"/>
</dbReference>
<keyword evidence="1 7" id="KW-0028">Amino-acid biosynthesis</keyword>
<dbReference type="PIRSF" id="PIRSF000676">
    <property type="entry name" value="Homoser_kin"/>
    <property type="match status" value="1"/>
</dbReference>
<evidence type="ECO:0000256" key="2">
    <source>
        <dbReference type="ARBA" id="ARBA00022679"/>
    </source>
</evidence>
<evidence type="ECO:0000256" key="5">
    <source>
        <dbReference type="ARBA" id="ARBA00022777"/>
    </source>
</evidence>
<proteinExistence type="inferred from homology"/>
<keyword evidence="5 7" id="KW-0418">Kinase</keyword>
<keyword evidence="12" id="KW-1185">Reference proteome</keyword>
<evidence type="ECO:0000256" key="4">
    <source>
        <dbReference type="ARBA" id="ARBA00022741"/>
    </source>
</evidence>
<comment type="similarity">
    <text evidence="7">Belongs to the GHMP kinase family. Homoserine kinase subfamily.</text>
</comment>
<dbReference type="GO" id="GO:0004413">
    <property type="term" value="F:homoserine kinase activity"/>
    <property type="evidence" value="ECO:0007669"/>
    <property type="project" value="UniProtKB-UniRule"/>
</dbReference>
<keyword evidence="3 7" id="KW-0791">Threonine biosynthesis</keyword>
<dbReference type="InterPro" id="IPR006204">
    <property type="entry name" value="GHMP_kinase_N_dom"/>
</dbReference>
<protein>
    <recommendedName>
        <fullName evidence="7 8">Homoserine kinase</fullName>
        <shortName evidence="7">HK</shortName>
        <shortName evidence="7">HSK</shortName>
        <ecNumber evidence="7 8">2.7.1.39</ecNumber>
    </recommendedName>
</protein>
<gene>
    <name evidence="7" type="primary">thrB</name>
    <name evidence="11" type="ORF">SAMN04488112_10496</name>
</gene>
<dbReference type="Proteomes" id="UP000199387">
    <property type="component" value="Unassembled WGS sequence"/>
</dbReference>
<evidence type="ECO:0000313" key="12">
    <source>
        <dbReference type="Proteomes" id="UP000199387"/>
    </source>
</evidence>
<dbReference type="HAMAP" id="MF_00384">
    <property type="entry name" value="Homoser_kinase"/>
    <property type="match status" value="1"/>
</dbReference>
<dbReference type="Gene3D" id="3.30.230.10">
    <property type="match status" value="1"/>
</dbReference>
<evidence type="ECO:0000259" key="9">
    <source>
        <dbReference type="Pfam" id="PF00288"/>
    </source>
</evidence>
<dbReference type="InterPro" id="IPR020568">
    <property type="entry name" value="Ribosomal_Su5_D2-typ_SF"/>
</dbReference>
<dbReference type="NCBIfam" id="TIGR00191">
    <property type="entry name" value="thrB"/>
    <property type="match status" value="1"/>
</dbReference>
<dbReference type="STRING" id="1236220.SAMN04488112_10496"/>